<gene>
    <name evidence="2" type="ORF">VIS_S3ATA30012</name>
</gene>
<sequence length="221" mass="25124">MCKNLIFCLFSCCFILCGQKTFAQGSGLLIQQYGKSNVDEFGLRKWNYDTHLLLNRFNTTDRETKGKIGFSAGGSVRYNFRKSYGLRTGIDIHSVNYAYNLANDTSKDQLLFLSIPLTGRLYPVKRVTLELGLVYNFLLKAKGDPPTNLEEIAVTYPDDTFSNSFGVLAAAHYTFWKRFSASFQYQFQKNNTNPVQRETNGFAGFMLGVHYTFLTPKMPVN</sequence>
<evidence type="ECO:0000313" key="2">
    <source>
        <dbReference type="EMBL" id="CCF99226.1"/>
    </source>
</evidence>
<reference evidence="2" key="2">
    <citation type="submission" date="2012-02" db="EMBL/GenBank/DDBJ databases">
        <authorList>
            <person name="Genoscope - CEA"/>
        </authorList>
    </citation>
    <scope>NUCLEOTIDE SEQUENCE</scope>
</reference>
<evidence type="ECO:0000256" key="1">
    <source>
        <dbReference type="SAM" id="SignalP"/>
    </source>
</evidence>
<feature type="chain" id="PRO_5003606842" evidence="1">
    <location>
        <begin position="24"/>
        <end position="221"/>
    </location>
</feature>
<accession>H6RDW5</accession>
<keyword evidence="1" id="KW-0732">Signal</keyword>
<organism evidence="2">
    <name type="scientific">uncultured Flavobacteriia bacterium</name>
    <dbReference type="NCBI Taxonomy" id="212695"/>
    <lineage>
        <taxon>Bacteria</taxon>
        <taxon>Pseudomonadati</taxon>
        <taxon>Bacteroidota</taxon>
        <taxon>Flavobacteriia</taxon>
        <taxon>environmental samples</taxon>
    </lineage>
</organism>
<feature type="signal peptide" evidence="1">
    <location>
        <begin position="1"/>
        <end position="23"/>
    </location>
</feature>
<proteinExistence type="predicted"/>
<name>H6RDW5_9BACT</name>
<dbReference type="EMBL" id="FO117574">
    <property type="protein sequence ID" value="CCF99226.1"/>
    <property type="molecule type" value="Genomic_DNA"/>
</dbReference>
<dbReference type="AlphaFoldDB" id="H6RDW5"/>
<protein>
    <submittedName>
        <fullName evidence="2">Uncharacterized protein</fullName>
    </submittedName>
</protein>
<reference evidence="2" key="1">
    <citation type="journal article" date="2012" name="Environ. Microbiol.">
        <title>Genomic content of uncultured Bacteroidetes from contrasting oceanic provinces in the North Atlantic Ocean.</title>
        <authorList>
            <person name="Gomez-Pereira P.R."/>
            <person name="Schuler M."/>
            <person name="Fuchs B.M."/>
            <person name="Bennke C."/>
            <person name="Teeling H."/>
            <person name="Waldmann J."/>
            <person name="Richter M."/>
            <person name="Barbe V."/>
            <person name="Bataille E."/>
            <person name="Glockner F.O."/>
            <person name="Amann R."/>
        </authorList>
    </citation>
    <scope>NUCLEOTIDE SEQUENCE</scope>
</reference>